<feature type="transmembrane region" description="Helical" evidence="2">
    <location>
        <begin position="213"/>
        <end position="236"/>
    </location>
</feature>
<feature type="domain" description="J" evidence="3">
    <location>
        <begin position="43"/>
        <end position="115"/>
    </location>
</feature>
<feature type="compositionally biased region" description="Polar residues" evidence="1">
    <location>
        <begin position="309"/>
        <end position="328"/>
    </location>
</feature>
<comment type="caution">
    <text evidence="4">The sequence shown here is derived from an EMBL/GenBank/DDBJ whole genome shotgun (WGS) entry which is preliminary data.</text>
</comment>
<dbReference type="SMART" id="SM00271">
    <property type="entry name" value="DnaJ"/>
    <property type="match status" value="1"/>
</dbReference>
<reference evidence="4" key="1">
    <citation type="submission" date="2019-08" db="EMBL/GenBank/DDBJ databases">
        <title>The improved chromosome-level genome for the pearl oyster Pinctada fucata martensii using PacBio sequencing and Hi-C.</title>
        <authorList>
            <person name="Zheng Z."/>
        </authorList>
    </citation>
    <scope>NUCLEOTIDE SEQUENCE</scope>
    <source>
        <strain evidence="4">ZZ-2019</strain>
        <tissue evidence="4">Adductor muscle</tissue>
    </source>
</reference>
<dbReference type="AlphaFoldDB" id="A0AA89BZE3"/>
<organism evidence="4 5">
    <name type="scientific">Pinctada imbricata</name>
    <name type="common">Atlantic pearl-oyster</name>
    <name type="synonym">Pinctada martensii</name>
    <dbReference type="NCBI Taxonomy" id="66713"/>
    <lineage>
        <taxon>Eukaryota</taxon>
        <taxon>Metazoa</taxon>
        <taxon>Spiralia</taxon>
        <taxon>Lophotrochozoa</taxon>
        <taxon>Mollusca</taxon>
        <taxon>Bivalvia</taxon>
        <taxon>Autobranchia</taxon>
        <taxon>Pteriomorphia</taxon>
        <taxon>Pterioida</taxon>
        <taxon>Pterioidea</taxon>
        <taxon>Pteriidae</taxon>
        <taxon>Pinctada</taxon>
    </lineage>
</organism>
<keyword evidence="2" id="KW-1133">Transmembrane helix</keyword>
<keyword evidence="2" id="KW-0812">Transmembrane</keyword>
<gene>
    <name evidence="4" type="ORF">FSP39_014154</name>
</gene>
<evidence type="ECO:0000313" key="5">
    <source>
        <dbReference type="Proteomes" id="UP001186944"/>
    </source>
</evidence>
<protein>
    <recommendedName>
        <fullName evidence="3">J domain-containing protein</fullName>
    </recommendedName>
</protein>
<feature type="region of interest" description="Disordered" evidence="1">
    <location>
        <begin position="269"/>
        <end position="328"/>
    </location>
</feature>
<evidence type="ECO:0000256" key="1">
    <source>
        <dbReference type="SAM" id="MobiDB-lite"/>
    </source>
</evidence>
<dbReference type="InterPro" id="IPR036869">
    <property type="entry name" value="J_dom_sf"/>
</dbReference>
<keyword evidence="2" id="KW-0472">Membrane</keyword>
<dbReference type="PANTHER" id="PTHR44825">
    <property type="match status" value="1"/>
</dbReference>
<evidence type="ECO:0000256" key="2">
    <source>
        <dbReference type="SAM" id="Phobius"/>
    </source>
</evidence>
<sequence length="328" mass="39548">MYSSTCLLQYRHKTRLSVLSIKFFVARKGVGRRFYAARQIHRDPYTVLKIKRGASKEEIKAAYLDLSKKHHPDVNTTDPQAKQKFVEINEAYTELMGTGDSGRKNIRTQVYDTWNYRDRSEYRYDYTTYNFASKGMYSNSWKAFLREKRQSDDIFWKDYFRRNDSKDEYVLNQEEKDRVQREFYEWHSHVYGNYRQYSYHHEQTGFRFFFRSFVVQVAVLYAIFQLFILLCIGLQIRGDGYRTSKSSDFKDFEQKMKHEEIIYGSTYANHKDRKRKQKQRNTIEDELKKHHDIQTYSGKKRDLVRNESKQVNSKTENINTVETDSQKS</sequence>
<proteinExistence type="predicted"/>
<evidence type="ECO:0000259" key="3">
    <source>
        <dbReference type="PROSITE" id="PS50076"/>
    </source>
</evidence>
<dbReference type="PROSITE" id="PS50076">
    <property type="entry name" value="DNAJ_2"/>
    <property type="match status" value="1"/>
</dbReference>
<accession>A0AA89BZE3</accession>
<dbReference type="Proteomes" id="UP001186944">
    <property type="component" value="Unassembled WGS sequence"/>
</dbReference>
<dbReference type="CDD" id="cd06257">
    <property type="entry name" value="DnaJ"/>
    <property type="match status" value="1"/>
</dbReference>
<keyword evidence="5" id="KW-1185">Reference proteome</keyword>
<dbReference type="SUPFAM" id="SSF46565">
    <property type="entry name" value="Chaperone J-domain"/>
    <property type="match status" value="1"/>
</dbReference>
<dbReference type="Gene3D" id="1.10.287.110">
    <property type="entry name" value="DnaJ domain"/>
    <property type="match status" value="1"/>
</dbReference>
<name>A0AA89BZE3_PINIB</name>
<feature type="compositionally biased region" description="Basic and acidic residues" evidence="1">
    <location>
        <begin position="281"/>
        <end position="308"/>
    </location>
</feature>
<dbReference type="EMBL" id="VSWD01000009">
    <property type="protein sequence ID" value="KAK3093327.1"/>
    <property type="molecule type" value="Genomic_DNA"/>
</dbReference>
<dbReference type="PANTHER" id="PTHR44825:SF1">
    <property type="entry name" value="DNAJ HOMOLOG SUBFAMILY C MEMBER 4"/>
    <property type="match status" value="1"/>
</dbReference>
<dbReference type="PRINTS" id="PR00625">
    <property type="entry name" value="JDOMAIN"/>
</dbReference>
<evidence type="ECO:0000313" key="4">
    <source>
        <dbReference type="EMBL" id="KAK3093327.1"/>
    </source>
</evidence>
<dbReference type="InterPro" id="IPR001623">
    <property type="entry name" value="DnaJ_domain"/>
</dbReference>
<dbReference type="Pfam" id="PF00226">
    <property type="entry name" value="DnaJ"/>
    <property type="match status" value="1"/>
</dbReference>
<dbReference type="InterPro" id="IPR052763">
    <property type="entry name" value="DnaJ_C4"/>
</dbReference>